<evidence type="ECO:0000313" key="3">
    <source>
        <dbReference type="Proteomes" id="UP000008138"/>
    </source>
</evidence>
<keyword evidence="1" id="KW-0472">Membrane</keyword>
<keyword evidence="1" id="KW-0812">Transmembrane</keyword>
<dbReference type="RefSeq" id="WP_013680112.1">
    <property type="nucleotide sequence ID" value="NC_015315.1"/>
</dbReference>
<reference key="2">
    <citation type="submission" date="2011-03" db="EMBL/GenBank/DDBJ databases">
        <title>Complete genome sequence of the thermoacidophilic crenarchaeon Thermoproteus uzoniensis 768-20.</title>
        <authorList>
            <person name="Mardanov A.V."/>
            <person name="Gumerov V.M."/>
            <person name="Beletsky A.V."/>
            <person name="Prokofeva M.I."/>
            <person name="Bonch-Osmolovskaya E.A."/>
            <person name="Ravin N.V."/>
            <person name="Skryabin K.G."/>
        </authorList>
    </citation>
    <scope>NUCLEOTIDE SEQUENCE</scope>
    <source>
        <strain>768-20</strain>
    </source>
</reference>
<dbReference type="Proteomes" id="UP000008138">
    <property type="component" value="Chromosome"/>
</dbReference>
<proteinExistence type="predicted"/>
<dbReference type="KEGG" id="tuz:TUZN_1300"/>
<reference evidence="2 3" key="1">
    <citation type="journal article" date="2011" name="J. Bacteriol.">
        <title>Complete genome sequence of the thermoacidophilic crenarchaeon Thermoproteus uzoniensis 768-20.</title>
        <authorList>
            <person name="Mardanov A.V."/>
            <person name="Gumerov V.M."/>
            <person name="Beletsky A.V."/>
            <person name="Prokofeva M.I."/>
            <person name="Bonch-Osmolovskaya E.A."/>
            <person name="Ravin N.V."/>
            <person name="Skryabin K.G."/>
        </authorList>
    </citation>
    <scope>NUCLEOTIDE SEQUENCE [LARGE SCALE GENOMIC DNA]</scope>
    <source>
        <strain evidence="2 3">768-20</strain>
    </source>
</reference>
<feature type="transmembrane region" description="Helical" evidence="1">
    <location>
        <begin position="20"/>
        <end position="41"/>
    </location>
</feature>
<organism evidence="2 3">
    <name type="scientific">Thermoproteus uzoniensis (strain 768-20)</name>
    <dbReference type="NCBI Taxonomy" id="999630"/>
    <lineage>
        <taxon>Archaea</taxon>
        <taxon>Thermoproteota</taxon>
        <taxon>Thermoprotei</taxon>
        <taxon>Thermoproteales</taxon>
        <taxon>Thermoproteaceae</taxon>
        <taxon>Thermoproteus</taxon>
    </lineage>
</organism>
<gene>
    <name evidence="2" type="ordered locus">TUZN_1300</name>
</gene>
<evidence type="ECO:0000313" key="2">
    <source>
        <dbReference type="EMBL" id="AEA12776.1"/>
    </source>
</evidence>
<sequence length="69" mass="7202">MELSTEVRGAVEVLVSDSTAVVVWLVCVIVATAVEVVILFVRVGVELSAVVCSVTEVFVRDPADGAANL</sequence>
<keyword evidence="1" id="KW-1133">Transmembrane helix</keyword>
<evidence type="ECO:0000256" key="1">
    <source>
        <dbReference type="SAM" id="Phobius"/>
    </source>
</evidence>
<dbReference type="GeneID" id="43500463"/>
<dbReference type="AlphaFoldDB" id="F2L0W1"/>
<keyword evidence="3" id="KW-1185">Reference proteome</keyword>
<dbReference type="EMBL" id="CP002590">
    <property type="protein sequence ID" value="AEA12776.1"/>
    <property type="molecule type" value="Genomic_DNA"/>
</dbReference>
<protein>
    <submittedName>
        <fullName evidence="2">Uncharacterized protein</fullName>
    </submittedName>
</protein>
<name>F2L0W1_THEU7</name>
<accession>F2L0W1</accession>
<dbReference type="HOGENOM" id="CLU_2766323_0_0_2"/>